<dbReference type="InterPro" id="IPR005761">
    <property type="entry name" value="UDP-N-AcMur-Glu-dNH2Pim_ligase"/>
</dbReference>
<dbReference type="GO" id="GO:0005737">
    <property type="term" value="C:cytoplasm"/>
    <property type="evidence" value="ECO:0007669"/>
    <property type="project" value="UniProtKB-SubCell"/>
</dbReference>
<dbReference type="GO" id="GO:0008765">
    <property type="term" value="F:UDP-N-acetylmuramoylalanyl-D-glutamate-2,6-diaminopimelate ligase activity"/>
    <property type="evidence" value="ECO:0007669"/>
    <property type="project" value="UniProtKB-UniRule"/>
</dbReference>
<dbReference type="EC" id="6.3.2.13" evidence="7"/>
<dbReference type="Gene3D" id="3.40.1390.10">
    <property type="entry name" value="MurE/MurF, N-terminal domain"/>
    <property type="match status" value="1"/>
</dbReference>
<dbReference type="Pfam" id="PF02875">
    <property type="entry name" value="Mur_ligase_C"/>
    <property type="match status" value="1"/>
</dbReference>
<comment type="caution">
    <text evidence="7">Lacks conserved residue(s) required for the propagation of feature annotation.</text>
</comment>
<keyword evidence="5 7" id="KW-0131">Cell cycle</keyword>
<feature type="short sequence motif" description="Meso-diaminopimelate recognition motif" evidence="7">
    <location>
        <begin position="409"/>
        <end position="412"/>
    </location>
</feature>
<keyword evidence="7" id="KW-0547">Nucleotide-binding</keyword>
<evidence type="ECO:0000256" key="3">
    <source>
        <dbReference type="ARBA" id="ARBA00022960"/>
    </source>
</evidence>
<dbReference type="GO" id="GO:0008360">
    <property type="term" value="P:regulation of cell shape"/>
    <property type="evidence" value="ECO:0007669"/>
    <property type="project" value="UniProtKB-KW"/>
</dbReference>
<dbReference type="InterPro" id="IPR000713">
    <property type="entry name" value="Mur_ligase_N"/>
</dbReference>
<dbReference type="SUPFAM" id="SSF63418">
    <property type="entry name" value="MurE/MurF N-terminal domain"/>
    <property type="match status" value="1"/>
</dbReference>
<evidence type="ECO:0000313" key="12">
    <source>
        <dbReference type="EMBL" id="SHN80016.1"/>
    </source>
</evidence>
<feature type="domain" description="Mur ligase central" evidence="11">
    <location>
        <begin position="107"/>
        <end position="314"/>
    </location>
</feature>
<dbReference type="EMBL" id="LT670849">
    <property type="protein sequence ID" value="SHN80016.1"/>
    <property type="molecule type" value="Genomic_DNA"/>
</dbReference>
<comment type="function">
    <text evidence="7">Catalyzes the addition of meso-diaminopimelic acid to the nucleotide precursor UDP-N-acetylmuramoyl-L-alanyl-D-glutamate (UMAG) in the biosynthesis of bacterial cell-wall peptidoglycan.</text>
</comment>
<dbReference type="GO" id="GO:0000287">
    <property type="term" value="F:magnesium ion binding"/>
    <property type="evidence" value="ECO:0007669"/>
    <property type="project" value="UniProtKB-UniRule"/>
</dbReference>
<comment type="pathway">
    <text evidence="7 8">Cell wall biogenesis; peptidoglycan biosynthesis.</text>
</comment>
<evidence type="ECO:0000256" key="5">
    <source>
        <dbReference type="ARBA" id="ARBA00023306"/>
    </source>
</evidence>
<dbReference type="NCBIfam" id="TIGR01085">
    <property type="entry name" value="murE"/>
    <property type="match status" value="1"/>
</dbReference>
<evidence type="ECO:0000256" key="8">
    <source>
        <dbReference type="RuleBase" id="RU004135"/>
    </source>
</evidence>
<dbReference type="HAMAP" id="MF_00208">
    <property type="entry name" value="MurE"/>
    <property type="match status" value="1"/>
</dbReference>
<evidence type="ECO:0000256" key="4">
    <source>
        <dbReference type="ARBA" id="ARBA00022984"/>
    </source>
</evidence>
<keyword evidence="7" id="KW-0963">Cytoplasm</keyword>
<dbReference type="RefSeq" id="WP_072820650.1">
    <property type="nucleotide sequence ID" value="NZ_LT670849.1"/>
</dbReference>
<dbReference type="SUPFAM" id="SSF53623">
    <property type="entry name" value="MurD-like peptide ligases, catalytic domain"/>
    <property type="match status" value="1"/>
</dbReference>
<evidence type="ECO:0000256" key="7">
    <source>
        <dbReference type="HAMAP-Rule" id="MF_00208"/>
    </source>
</evidence>
<evidence type="ECO:0000256" key="2">
    <source>
        <dbReference type="ARBA" id="ARBA00022618"/>
    </source>
</evidence>
<keyword evidence="4 7" id="KW-0573">Peptidoglycan synthesis</keyword>
<dbReference type="GO" id="GO:0051301">
    <property type="term" value="P:cell division"/>
    <property type="evidence" value="ECO:0007669"/>
    <property type="project" value="UniProtKB-KW"/>
</dbReference>
<evidence type="ECO:0000256" key="6">
    <source>
        <dbReference type="ARBA" id="ARBA00023316"/>
    </source>
</evidence>
<feature type="binding site" evidence="7">
    <location>
        <position position="178"/>
    </location>
    <ligand>
        <name>UDP-N-acetyl-alpha-D-muramoyl-L-alanyl-D-glutamate</name>
        <dbReference type="ChEBI" id="CHEBI:83900"/>
    </ligand>
</feature>
<dbReference type="OrthoDB" id="9800958at2"/>
<comment type="cofactor">
    <cofactor evidence="7">
        <name>Mg(2+)</name>
        <dbReference type="ChEBI" id="CHEBI:18420"/>
    </cofactor>
</comment>
<dbReference type="Proteomes" id="UP000184096">
    <property type="component" value="Chromosome I"/>
</dbReference>
<dbReference type="PANTHER" id="PTHR23135">
    <property type="entry name" value="MUR LIGASE FAMILY MEMBER"/>
    <property type="match status" value="1"/>
</dbReference>
<feature type="domain" description="Mur ligase C-terminal" evidence="10">
    <location>
        <begin position="336"/>
        <end position="459"/>
    </location>
</feature>
<dbReference type="PANTHER" id="PTHR23135:SF4">
    <property type="entry name" value="UDP-N-ACETYLMURAMOYL-L-ALANYL-D-GLUTAMATE--2,6-DIAMINOPIMELATE LIGASE MURE HOMOLOG, CHLOROPLASTIC"/>
    <property type="match status" value="1"/>
</dbReference>
<keyword evidence="3 7" id="KW-0133">Cell shape</keyword>
<dbReference type="NCBIfam" id="NF001124">
    <property type="entry name" value="PRK00139.1-2"/>
    <property type="match status" value="1"/>
</dbReference>
<comment type="similarity">
    <text evidence="1 7">Belongs to the MurCDEF family. MurE subfamily.</text>
</comment>
<name>A0A1M7UAP2_9BRAD</name>
<comment type="catalytic activity">
    <reaction evidence="7">
        <text>UDP-N-acetyl-alpha-D-muramoyl-L-alanyl-D-glutamate + meso-2,6-diaminopimelate + ATP = UDP-N-acetyl-alpha-D-muramoyl-L-alanyl-gamma-D-glutamyl-meso-2,6-diaminopimelate + ADP + phosphate + H(+)</text>
        <dbReference type="Rhea" id="RHEA:23676"/>
        <dbReference type="ChEBI" id="CHEBI:15378"/>
        <dbReference type="ChEBI" id="CHEBI:30616"/>
        <dbReference type="ChEBI" id="CHEBI:43474"/>
        <dbReference type="ChEBI" id="CHEBI:57791"/>
        <dbReference type="ChEBI" id="CHEBI:83900"/>
        <dbReference type="ChEBI" id="CHEBI:83905"/>
        <dbReference type="ChEBI" id="CHEBI:456216"/>
        <dbReference type="EC" id="6.3.2.13"/>
    </reaction>
</comment>
<dbReference type="InterPro" id="IPR036565">
    <property type="entry name" value="Mur-like_cat_sf"/>
</dbReference>
<dbReference type="AlphaFoldDB" id="A0A1M7UAP2"/>
<feature type="binding site" evidence="7">
    <location>
        <position position="385"/>
    </location>
    <ligand>
        <name>meso-2,6-diaminopimelate</name>
        <dbReference type="ChEBI" id="CHEBI:57791"/>
    </ligand>
</feature>
<dbReference type="InterPro" id="IPR036615">
    <property type="entry name" value="Mur_ligase_C_dom_sf"/>
</dbReference>
<keyword evidence="7" id="KW-0460">Magnesium</keyword>
<proteinExistence type="inferred from homology"/>
<evidence type="ECO:0000259" key="10">
    <source>
        <dbReference type="Pfam" id="PF02875"/>
    </source>
</evidence>
<feature type="binding site" evidence="7">
    <location>
        <position position="457"/>
    </location>
    <ligand>
        <name>meso-2,6-diaminopimelate</name>
        <dbReference type="ChEBI" id="CHEBI:57791"/>
    </ligand>
</feature>
<comment type="PTM">
    <text evidence="7">Carboxylation is probably crucial for Mg(2+) binding and, consequently, for the gamma-phosphate positioning of ATP.</text>
</comment>
<feature type="binding site" evidence="7">
    <location>
        <position position="186"/>
    </location>
    <ligand>
        <name>UDP-N-acetyl-alpha-D-muramoyl-L-alanyl-D-glutamate</name>
        <dbReference type="ChEBI" id="CHEBI:83900"/>
    </ligand>
</feature>
<dbReference type="Pfam" id="PF08245">
    <property type="entry name" value="Mur_ligase_M"/>
    <property type="match status" value="1"/>
</dbReference>
<protein>
    <recommendedName>
        <fullName evidence="7">UDP-N-acetylmuramoyl-L-alanyl-D-glutamate--2,6-diaminopimelate ligase</fullName>
        <ecNumber evidence="7">6.3.2.13</ecNumber>
    </recommendedName>
    <alternativeName>
        <fullName evidence="7">Meso-A2pm-adding enzyme</fullName>
    </alternativeName>
    <alternativeName>
        <fullName evidence="7">Meso-diaminopimelate-adding enzyme</fullName>
    </alternativeName>
    <alternativeName>
        <fullName evidence="7">UDP-MurNAc-L-Ala-D-Glu:meso-diaminopimelate ligase</fullName>
    </alternativeName>
    <alternativeName>
        <fullName evidence="7">UDP-MurNAc-tripeptide synthetase</fullName>
    </alternativeName>
    <alternativeName>
        <fullName evidence="7">UDP-N-acetylmuramyl-tripeptide synthetase</fullName>
    </alternativeName>
</protein>
<keyword evidence="13" id="KW-1185">Reference proteome</keyword>
<dbReference type="InterPro" id="IPR035911">
    <property type="entry name" value="MurE/MurF_N"/>
</dbReference>
<feature type="binding site" evidence="7">
    <location>
        <position position="461"/>
    </location>
    <ligand>
        <name>meso-2,6-diaminopimelate</name>
        <dbReference type="ChEBI" id="CHEBI:57791"/>
    </ligand>
</feature>
<dbReference type="GO" id="GO:0071555">
    <property type="term" value="P:cell wall organization"/>
    <property type="evidence" value="ECO:0007669"/>
    <property type="project" value="UniProtKB-KW"/>
</dbReference>
<keyword evidence="2 7" id="KW-0132">Cell division</keyword>
<dbReference type="GO" id="GO:0009252">
    <property type="term" value="P:peptidoglycan biosynthetic process"/>
    <property type="evidence" value="ECO:0007669"/>
    <property type="project" value="UniProtKB-UniRule"/>
</dbReference>
<reference evidence="13" key="1">
    <citation type="submission" date="2016-11" db="EMBL/GenBank/DDBJ databases">
        <authorList>
            <person name="Varghese N."/>
            <person name="Submissions S."/>
        </authorList>
    </citation>
    <scope>NUCLEOTIDE SEQUENCE [LARGE SCALE GENOMIC DNA]</scope>
    <source>
        <strain evidence="13">GAS401</strain>
    </source>
</reference>
<feature type="binding site" evidence="7">
    <location>
        <position position="31"/>
    </location>
    <ligand>
        <name>UDP-N-acetyl-alpha-D-muramoyl-L-alanyl-D-glutamate</name>
        <dbReference type="ChEBI" id="CHEBI:83900"/>
    </ligand>
</feature>
<sequence length="488" mass="50962">MKLLDLFSEDARPAIQPEAAAIEISGLAVDSRAVKPGDLFFALAGAKTDGVRFVEAAVAAGAVAVAGNHPPVGGCRVPFVRIANPRRELAQASARFFPRQPATIAAVTGTSGKTSVAAFTRQIWQRLGFQAASIGTIGLVSPKRTVYGSLTTPDPVALHRQLDEITRDGVTHLAFEASSHGLDQLRLDGVRVNAGGFTNLSRDHMDYHPDVAHYLAAKLRLFGDLVVDGGAAVISADHDCSPEVIEAARQRKLVTMTVGRNGDGAGEGIRVAASAIDGFAQRIELEHRGRRTSIHLPLVGEFQIENAVVAAGLAIGTGSDPAQVFAALETLEGAKGRLERVGEFNGAPIFVDYAHKPDALTKALQALRPYTQRKLVVVFGAGGDRDAGKRPLMGAIAAENADEVIITDDNPRSENPAAIRAAIIAAAKGATEIGDRTEAIGKAIAGLAKGDVLLIAGKGHETGQIIGDRVLPFSDHDAVASALAEAVA</sequence>
<keyword evidence="7 12" id="KW-0436">Ligase</keyword>
<dbReference type="InterPro" id="IPR004101">
    <property type="entry name" value="Mur_ligase_C"/>
</dbReference>
<feature type="binding site" evidence="7">
    <location>
        <begin position="151"/>
        <end position="152"/>
    </location>
    <ligand>
        <name>UDP-N-acetyl-alpha-D-muramoyl-L-alanyl-D-glutamate</name>
        <dbReference type="ChEBI" id="CHEBI:83900"/>
    </ligand>
</feature>
<dbReference type="SUPFAM" id="SSF53244">
    <property type="entry name" value="MurD-like peptide ligases, peptide-binding domain"/>
    <property type="match status" value="1"/>
</dbReference>
<gene>
    <name evidence="7" type="primary">murE</name>
    <name evidence="12" type="ORF">SAMN05444170_4187</name>
</gene>
<evidence type="ECO:0000259" key="11">
    <source>
        <dbReference type="Pfam" id="PF08245"/>
    </source>
</evidence>
<evidence type="ECO:0000259" key="9">
    <source>
        <dbReference type="Pfam" id="PF01225"/>
    </source>
</evidence>
<feature type="domain" description="Mur ligase N-terminal catalytic" evidence="9">
    <location>
        <begin position="23"/>
        <end position="96"/>
    </location>
</feature>
<feature type="binding site" evidence="7">
    <location>
        <begin position="109"/>
        <end position="115"/>
    </location>
    <ligand>
        <name>ATP</name>
        <dbReference type="ChEBI" id="CHEBI:30616"/>
    </ligand>
</feature>
<evidence type="ECO:0000313" key="13">
    <source>
        <dbReference type="Proteomes" id="UP000184096"/>
    </source>
</evidence>
<dbReference type="NCBIfam" id="NF001126">
    <property type="entry name" value="PRK00139.1-4"/>
    <property type="match status" value="1"/>
</dbReference>
<dbReference type="UniPathway" id="UPA00219"/>
<feature type="binding site" evidence="7">
    <location>
        <begin position="409"/>
        <end position="412"/>
    </location>
    <ligand>
        <name>meso-2,6-diaminopimelate</name>
        <dbReference type="ChEBI" id="CHEBI:57791"/>
    </ligand>
</feature>
<comment type="subcellular location">
    <subcellularLocation>
        <location evidence="7 8">Cytoplasm</location>
    </subcellularLocation>
</comment>
<dbReference type="InterPro" id="IPR013221">
    <property type="entry name" value="Mur_ligase_cen"/>
</dbReference>
<feature type="binding site" evidence="7">
    <location>
        <position position="184"/>
    </location>
    <ligand>
        <name>UDP-N-acetyl-alpha-D-muramoyl-L-alanyl-D-glutamate</name>
        <dbReference type="ChEBI" id="CHEBI:83900"/>
    </ligand>
</feature>
<organism evidence="12 13">
    <name type="scientific">Bradyrhizobium erythrophlei</name>
    <dbReference type="NCBI Taxonomy" id="1437360"/>
    <lineage>
        <taxon>Bacteria</taxon>
        <taxon>Pseudomonadati</taxon>
        <taxon>Pseudomonadota</taxon>
        <taxon>Alphaproteobacteria</taxon>
        <taxon>Hyphomicrobiales</taxon>
        <taxon>Nitrobacteraceae</taxon>
        <taxon>Bradyrhizobium</taxon>
    </lineage>
</organism>
<keyword evidence="6 7" id="KW-0961">Cell wall biogenesis/degradation</keyword>
<evidence type="ECO:0000256" key="1">
    <source>
        <dbReference type="ARBA" id="ARBA00005898"/>
    </source>
</evidence>
<feature type="modified residue" description="N6-carboxylysine" evidence="7">
    <location>
        <position position="218"/>
    </location>
</feature>
<dbReference type="Gene3D" id="3.90.190.20">
    <property type="entry name" value="Mur ligase, C-terminal domain"/>
    <property type="match status" value="1"/>
</dbReference>
<dbReference type="GO" id="GO:0005524">
    <property type="term" value="F:ATP binding"/>
    <property type="evidence" value="ECO:0007669"/>
    <property type="project" value="UniProtKB-UniRule"/>
</dbReference>
<keyword evidence="7" id="KW-0067">ATP-binding</keyword>
<dbReference type="Pfam" id="PF01225">
    <property type="entry name" value="Mur_ligase"/>
    <property type="match status" value="1"/>
</dbReference>
<dbReference type="Gene3D" id="3.40.1190.10">
    <property type="entry name" value="Mur-like, catalytic domain"/>
    <property type="match status" value="1"/>
</dbReference>
<accession>A0A1M7UAP2</accession>